<reference evidence="5" key="1">
    <citation type="submission" date="2024-06" db="EMBL/GenBank/DDBJ databases">
        <title>Draft Genome Sequence of Deinococcus sonorensis Type Strain KR-87, a Biofilm Producing Representative of the Genus Deinococcus.</title>
        <authorList>
            <person name="Boren L.S."/>
            <person name="Grosso R.A."/>
            <person name="Hugenberg-Cox A.N."/>
            <person name="Hill J.T.E."/>
            <person name="Albert C.M."/>
            <person name="Tuohy J.M."/>
        </authorList>
    </citation>
    <scope>NUCLEOTIDE SEQUENCE</scope>
    <source>
        <strain evidence="5">KR-87</strain>
    </source>
</reference>
<dbReference type="InterPro" id="IPR000086">
    <property type="entry name" value="NUDIX_hydrolase_dom"/>
</dbReference>
<dbReference type="SUPFAM" id="SSF55811">
    <property type="entry name" value="Nudix"/>
    <property type="match status" value="1"/>
</dbReference>
<dbReference type="GO" id="GO:0016787">
    <property type="term" value="F:hydrolase activity"/>
    <property type="evidence" value="ECO:0007669"/>
    <property type="project" value="UniProtKB-KW"/>
</dbReference>
<evidence type="ECO:0000256" key="3">
    <source>
        <dbReference type="ARBA" id="ARBA00022842"/>
    </source>
</evidence>
<feature type="domain" description="Nudix hydrolase" evidence="4">
    <location>
        <begin position="10"/>
        <end position="140"/>
    </location>
</feature>
<name>A0AAU7UD68_9DEIO</name>
<dbReference type="Gene3D" id="3.90.79.10">
    <property type="entry name" value="Nucleoside Triphosphate Pyrophosphohydrolase"/>
    <property type="match status" value="1"/>
</dbReference>
<dbReference type="CDD" id="cd18874">
    <property type="entry name" value="NUDIX_Hydrolase"/>
    <property type="match status" value="1"/>
</dbReference>
<dbReference type="AlphaFoldDB" id="A0AAU7UD68"/>
<keyword evidence="2" id="KW-0378">Hydrolase</keyword>
<keyword evidence="3" id="KW-0460">Magnesium</keyword>
<dbReference type="RefSeq" id="WP_350244043.1">
    <property type="nucleotide sequence ID" value="NZ_CP158299.1"/>
</dbReference>
<protein>
    <submittedName>
        <fullName evidence="5">NUDIX domain-containing protein</fullName>
    </submittedName>
</protein>
<dbReference type="InterPro" id="IPR020476">
    <property type="entry name" value="Nudix_hydrolase"/>
</dbReference>
<organism evidence="5">
    <name type="scientific">Deinococcus sonorensis KR-87</name>
    <dbReference type="NCBI Taxonomy" id="694439"/>
    <lineage>
        <taxon>Bacteria</taxon>
        <taxon>Thermotogati</taxon>
        <taxon>Deinococcota</taxon>
        <taxon>Deinococci</taxon>
        <taxon>Deinococcales</taxon>
        <taxon>Deinococcaceae</taxon>
        <taxon>Deinococcus</taxon>
    </lineage>
</organism>
<sequence length="143" mass="16426">MTDASDHRPPRPLVCVGALVQDPLGRHLIVRTTKWRGQWGVPGGKVEWGETLEQATLREFQEEVGLTLRDLRQAQVQEAILPEEFHAPTHMLLFDYFARTDQTDVQPNEEIEEWAWVTLAEALSYPLNHYTRTLIELAHRSGT</sequence>
<dbReference type="PROSITE" id="PS51462">
    <property type="entry name" value="NUDIX"/>
    <property type="match status" value="1"/>
</dbReference>
<comment type="cofactor">
    <cofactor evidence="1">
        <name>Mg(2+)</name>
        <dbReference type="ChEBI" id="CHEBI:18420"/>
    </cofactor>
</comment>
<evidence type="ECO:0000256" key="1">
    <source>
        <dbReference type="ARBA" id="ARBA00001946"/>
    </source>
</evidence>
<dbReference type="PANTHER" id="PTHR43046:SF12">
    <property type="entry name" value="GDP-MANNOSE MANNOSYL HYDROLASE"/>
    <property type="match status" value="1"/>
</dbReference>
<dbReference type="PRINTS" id="PR00502">
    <property type="entry name" value="NUDIXFAMILY"/>
</dbReference>
<gene>
    <name evidence="5" type="ORF">ABOD76_06730</name>
</gene>
<proteinExistence type="predicted"/>
<evidence type="ECO:0000259" key="4">
    <source>
        <dbReference type="PROSITE" id="PS51462"/>
    </source>
</evidence>
<dbReference type="KEGG" id="dsc:ABOD76_06730"/>
<dbReference type="EMBL" id="CP158299">
    <property type="protein sequence ID" value="XBV85994.1"/>
    <property type="molecule type" value="Genomic_DNA"/>
</dbReference>
<dbReference type="Pfam" id="PF00293">
    <property type="entry name" value="NUDIX"/>
    <property type="match status" value="1"/>
</dbReference>
<accession>A0AAU7UD68</accession>
<evidence type="ECO:0000256" key="2">
    <source>
        <dbReference type="ARBA" id="ARBA00022801"/>
    </source>
</evidence>
<dbReference type="PANTHER" id="PTHR43046">
    <property type="entry name" value="GDP-MANNOSE MANNOSYL HYDROLASE"/>
    <property type="match status" value="1"/>
</dbReference>
<evidence type="ECO:0000313" key="5">
    <source>
        <dbReference type="EMBL" id="XBV85994.1"/>
    </source>
</evidence>
<dbReference type="InterPro" id="IPR015797">
    <property type="entry name" value="NUDIX_hydrolase-like_dom_sf"/>
</dbReference>